<name>A0A3F3H6D4_9LACO</name>
<reference evidence="1 2" key="1">
    <citation type="journal article" date="2015" name="BMC Genomics">
        <title>Comparative genomics of Fructobacillus spp. and Leuconostoc spp. reveals niche-specific evolution of Fructobacillus spp.</title>
        <authorList>
            <person name="Endo A."/>
            <person name="Tanizawa Y."/>
            <person name="Tanaka N."/>
            <person name="Maeno S."/>
            <person name="Kumar H."/>
            <person name="Shiwa Y."/>
            <person name="Okada S."/>
            <person name="Yoshikawa H."/>
            <person name="Dicks L."/>
            <person name="Nakagawa J."/>
            <person name="Arita M."/>
        </authorList>
    </citation>
    <scope>NUCLEOTIDE SEQUENCE [LARGE SCALE GENOMIC DNA]</scope>
    <source>
        <strain evidence="1 2">DSM 15468</strain>
    </source>
</reference>
<gene>
    <name evidence="1" type="ORF">FPFC_010210</name>
</gene>
<organism evidence="1 2">
    <name type="scientific">Fructobacillus pseudoficulneus</name>
    <dbReference type="NCBI Taxonomy" id="220714"/>
    <lineage>
        <taxon>Bacteria</taxon>
        <taxon>Bacillati</taxon>
        <taxon>Bacillota</taxon>
        <taxon>Bacilli</taxon>
        <taxon>Lactobacillales</taxon>
        <taxon>Lactobacillaceae</taxon>
        <taxon>Fructobacillus</taxon>
    </lineage>
</organism>
<keyword evidence="2" id="KW-1185">Reference proteome</keyword>
<dbReference type="STRING" id="220714.SAMN05660469_0094"/>
<dbReference type="Proteomes" id="UP000061227">
    <property type="component" value="Unassembled WGS sequence"/>
</dbReference>
<sequence>MNNSFASEKDWLKTVSTYFAQDYRDRGKVKWNGFFLSDHTAKLSEQKKDQKVLEKASWQPQMAYHDIQRVVGQAAANQQELSVQLNQQDQDGHVSPIITGRVTGFFESGFYLDQVAKLWDEIRFVEVQHGKH</sequence>
<dbReference type="RefSeq" id="WP_059375122.1">
    <property type="nucleotide sequence ID" value="NZ_DF968063.1"/>
</dbReference>
<protein>
    <recommendedName>
        <fullName evidence="3">DNA-directed RNA polymerase beta subunit</fullName>
    </recommendedName>
</protein>
<accession>A0A3F3H6D4</accession>
<evidence type="ECO:0008006" key="3">
    <source>
        <dbReference type="Google" id="ProtNLM"/>
    </source>
</evidence>
<proteinExistence type="predicted"/>
<evidence type="ECO:0000313" key="2">
    <source>
        <dbReference type="Proteomes" id="UP000061227"/>
    </source>
</evidence>
<dbReference type="OrthoDB" id="1644322at2"/>
<evidence type="ECO:0000313" key="1">
    <source>
        <dbReference type="EMBL" id="GAP02143.1"/>
    </source>
</evidence>
<dbReference type="EMBL" id="DF968063">
    <property type="protein sequence ID" value="GAP02143.1"/>
    <property type="molecule type" value="Genomic_DNA"/>
</dbReference>
<dbReference type="AlphaFoldDB" id="A0A3F3H6D4"/>